<dbReference type="eggNOG" id="ENOG502TGJ1">
    <property type="taxonomic scope" value="Eukaryota"/>
</dbReference>
<gene>
    <name evidence="1" type="ORF">STEHIDRAFT_88116</name>
</gene>
<dbReference type="AlphaFoldDB" id="R7RYP5"/>
<evidence type="ECO:0000313" key="2">
    <source>
        <dbReference type="Proteomes" id="UP000053927"/>
    </source>
</evidence>
<dbReference type="KEGG" id="shs:STEHIDRAFT_88116"/>
<accession>R7RYP5</accession>
<proteinExistence type="predicted"/>
<dbReference type="RefSeq" id="XP_007311412.1">
    <property type="nucleotide sequence ID" value="XM_007311350.1"/>
</dbReference>
<organism evidence="1 2">
    <name type="scientific">Stereum hirsutum (strain FP-91666)</name>
    <name type="common">White-rot fungus</name>
    <dbReference type="NCBI Taxonomy" id="721885"/>
    <lineage>
        <taxon>Eukaryota</taxon>
        <taxon>Fungi</taxon>
        <taxon>Dikarya</taxon>
        <taxon>Basidiomycota</taxon>
        <taxon>Agaricomycotina</taxon>
        <taxon>Agaricomycetes</taxon>
        <taxon>Russulales</taxon>
        <taxon>Stereaceae</taxon>
        <taxon>Stereum</taxon>
    </lineage>
</organism>
<name>R7RYP5_STEHR</name>
<dbReference type="OrthoDB" id="3208773at2759"/>
<dbReference type="Proteomes" id="UP000053927">
    <property type="component" value="Unassembled WGS sequence"/>
</dbReference>
<dbReference type="GeneID" id="18807541"/>
<evidence type="ECO:0000313" key="1">
    <source>
        <dbReference type="EMBL" id="EIM79452.1"/>
    </source>
</evidence>
<sequence>MTVAQVPQSCLPSSEPPCMCPIDLNDDTGVLINVYPGYQCAYPGGACTWSDTDGSLQNTHQTNCPQVAPCPGGVGTCTCPIDNNLDTGVLINQFRGYQCAYTGGACTWDYDGDLQNTGQTNCPTVAKCVTPA</sequence>
<keyword evidence="2" id="KW-1185">Reference proteome</keyword>
<dbReference type="OMA" id="ACTWSDT"/>
<reference evidence="2" key="1">
    <citation type="journal article" date="2012" name="Science">
        <title>The Paleozoic origin of enzymatic lignin decomposition reconstructed from 31 fungal genomes.</title>
        <authorList>
            <person name="Floudas D."/>
            <person name="Binder M."/>
            <person name="Riley R."/>
            <person name="Barry K."/>
            <person name="Blanchette R.A."/>
            <person name="Henrissat B."/>
            <person name="Martinez A.T."/>
            <person name="Otillar R."/>
            <person name="Spatafora J.W."/>
            <person name="Yadav J.S."/>
            <person name="Aerts A."/>
            <person name="Benoit I."/>
            <person name="Boyd A."/>
            <person name="Carlson A."/>
            <person name="Copeland A."/>
            <person name="Coutinho P.M."/>
            <person name="de Vries R.P."/>
            <person name="Ferreira P."/>
            <person name="Findley K."/>
            <person name="Foster B."/>
            <person name="Gaskell J."/>
            <person name="Glotzer D."/>
            <person name="Gorecki P."/>
            <person name="Heitman J."/>
            <person name="Hesse C."/>
            <person name="Hori C."/>
            <person name="Igarashi K."/>
            <person name="Jurgens J.A."/>
            <person name="Kallen N."/>
            <person name="Kersten P."/>
            <person name="Kohler A."/>
            <person name="Kuees U."/>
            <person name="Kumar T.K.A."/>
            <person name="Kuo A."/>
            <person name="LaButti K."/>
            <person name="Larrondo L.F."/>
            <person name="Lindquist E."/>
            <person name="Ling A."/>
            <person name="Lombard V."/>
            <person name="Lucas S."/>
            <person name="Lundell T."/>
            <person name="Martin R."/>
            <person name="McLaughlin D.J."/>
            <person name="Morgenstern I."/>
            <person name="Morin E."/>
            <person name="Murat C."/>
            <person name="Nagy L.G."/>
            <person name="Nolan M."/>
            <person name="Ohm R.A."/>
            <person name="Patyshakuliyeva A."/>
            <person name="Rokas A."/>
            <person name="Ruiz-Duenas F.J."/>
            <person name="Sabat G."/>
            <person name="Salamov A."/>
            <person name="Samejima M."/>
            <person name="Schmutz J."/>
            <person name="Slot J.C."/>
            <person name="St John F."/>
            <person name="Stenlid J."/>
            <person name="Sun H."/>
            <person name="Sun S."/>
            <person name="Syed K."/>
            <person name="Tsang A."/>
            <person name="Wiebenga A."/>
            <person name="Young D."/>
            <person name="Pisabarro A."/>
            <person name="Eastwood D.C."/>
            <person name="Martin F."/>
            <person name="Cullen D."/>
            <person name="Grigoriev I.V."/>
            <person name="Hibbett D.S."/>
        </authorList>
    </citation>
    <scope>NUCLEOTIDE SEQUENCE [LARGE SCALE GENOMIC DNA]</scope>
    <source>
        <strain evidence="2">FP-91666</strain>
    </source>
</reference>
<protein>
    <submittedName>
        <fullName evidence="1">Uncharacterized protein</fullName>
    </submittedName>
</protein>
<dbReference type="EMBL" id="JH687404">
    <property type="protein sequence ID" value="EIM79452.1"/>
    <property type="molecule type" value="Genomic_DNA"/>
</dbReference>